<feature type="domain" description="Mitochondrial transcription rescue factor 1 C-terminal" evidence="3">
    <location>
        <begin position="136"/>
        <end position="238"/>
    </location>
</feature>
<dbReference type="PANTHER" id="PTHR13633:SF3">
    <property type="entry name" value="MITOCHONDRIAL TRANSCRIPTION RESCUE FACTOR 1"/>
    <property type="match status" value="1"/>
</dbReference>
<sequence>MNRRTLNKTKGAVHLKMQSVWVQALTLRQLGRVNSLQVLVPSHGASLTTWCPRTLHARQLWGTIVPLTQKTQAFNPRLWDSSKNWPLQQTQFKSTKKNRKQKPSQEEEDDDEEEDPEASDYEDELQDDPGLPKDYKDREKHVQSLRFDLILKAGLDMAHNKVEDAFYNNKLRLNGQKLVKKSKMVKVGDTLDLILGEDNAMGTVLMKRVVLKKIVGETNDSEKQKVILRSWKNLQLPKQDALKQ</sequence>
<dbReference type="GO" id="GO:1903108">
    <property type="term" value="P:regulation of mitochondrial transcription"/>
    <property type="evidence" value="ECO:0007669"/>
    <property type="project" value="TreeGrafter"/>
</dbReference>
<name>A0A6J2V985_CHACN</name>
<reference evidence="5" key="1">
    <citation type="submission" date="2025-08" db="UniProtKB">
        <authorList>
            <consortium name="RefSeq"/>
        </authorList>
    </citation>
    <scope>IDENTIFICATION</scope>
</reference>
<gene>
    <name evidence="5" type="primary">mtres1</name>
</gene>
<dbReference type="AlphaFoldDB" id="A0A6J2V985"/>
<dbReference type="PROSITE" id="PS50889">
    <property type="entry name" value="S4"/>
    <property type="match status" value="1"/>
</dbReference>
<dbReference type="PANTHER" id="PTHR13633">
    <property type="entry name" value="MITOCHONDRIAL TRANSCRIPTION RESCUE FACTOR 1"/>
    <property type="match status" value="1"/>
</dbReference>
<accession>A0A6J2V985</accession>
<evidence type="ECO:0000313" key="4">
    <source>
        <dbReference type="Proteomes" id="UP000504632"/>
    </source>
</evidence>
<dbReference type="Proteomes" id="UP000504632">
    <property type="component" value="Chromosome 4"/>
</dbReference>
<dbReference type="OrthoDB" id="4150at2759"/>
<keyword evidence="1" id="KW-0694">RNA-binding</keyword>
<evidence type="ECO:0000259" key="3">
    <source>
        <dbReference type="Pfam" id="PF25818"/>
    </source>
</evidence>
<organism evidence="4 5">
    <name type="scientific">Chanos chanos</name>
    <name type="common">Milkfish</name>
    <name type="synonym">Mugil chanos</name>
    <dbReference type="NCBI Taxonomy" id="29144"/>
    <lineage>
        <taxon>Eukaryota</taxon>
        <taxon>Metazoa</taxon>
        <taxon>Chordata</taxon>
        <taxon>Craniata</taxon>
        <taxon>Vertebrata</taxon>
        <taxon>Euteleostomi</taxon>
        <taxon>Actinopterygii</taxon>
        <taxon>Neopterygii</taxon>
        <taxon>Teleostei</taxon>
        <taxon>Ostariophysi</taxon>
        <taxon>Gonorynchiformes</taxon>
        <taxon>Chanidae</taxon>
        <taxon>Chanos</taxon>
    </lineage>
</organism>
<dbReference type="InterPro" id="IPR057896">
    <property type="entry name" value="MTRES1_C"/>
</dbReference>
<dbReference type="GeneID" id="115810021"/>
<evidence type="ECO:0000256" key="2">
    <source>
        <dbReference type="SAM" id="MobiDB-lite"/>
    </source>
</evidence>
<dbReference type="Pfam" id="PF25818">
    <property type="entry name" value="MTRES1_C"/>
    <property type="match status" value="1"/>
</dbReference>
<feature type="region of interest" description="Disordered" evidence="2">
    <location>
        <begin position="89"/>
        <end position="135"/>
    </location>
</feature>
<protein>
    <submittedName>
        <fullName evidence="5">Mitochondrial transcription rescue factor 1 isoform X1</fullName>
    </submittedName>
</protein>
<feature type="compositionally biased region" description="Acidic residues" evidence="2">
    <location>
        <begin position="106"/>
        <end position="127"/>
    </location>
</feature>
<dbReference type="FunCoup" id="A0A6J2V985">
    <property type="interactions" value="3"/>
</dbReference>
<evidence type="ECO:0000256" key="1">
    <source>
        <dbReference type="PROSITE-ProRule" id="PRU00182"/>
    </source>
</evidence>
<proteinExistence type="predicted"/>
<dbReference type="GO" id="GO:0003723">
    <property type="term" value="F:RNA binding"/>
    <property type="evidence" value="ECO:0007669"/>
    <property type="project" value="UniProtKB-KW"/>
</dbReference>
<keyword evidence="4" id="KW-1185">Reference proteome</keyword>
<dbReference type="GO" id="GO:0005739">
    <property type="term" value="C:mitochondrion"/>
    <property type="evidence" value="ECO:0007669"/>
    <property type="project" value="TreeGrafter"/>
</dbReference>
<evidence type="ECO:0000313" key="5">
    <source>
        <dbReference type="RefSeq" id="XP_030627781.1"/>
    </source>
</evidence>
<dbReference type="RefSeq" id="XP_030627781.1">
    <property type="nucleotide sequence ID" value="XM_030771921.1"/>
</dbReference>
<dbReference type="CTD" id="51250"/>
<dbReference type="InParanoid" id="A0A6J2V985"/>